<dbReference type="PANTHER" id="PTHR37841">
    <property type="entry name" value="GLR2918 PROTEIN"/>
    <property type="match status" value="1"/>
</dbReference>
<feature type="region of interest" description="Disordered" evidence="1">
    <location>
        <begin position="366"/>
        <end position="387"/>
    </location>
</feature>
<dbReference type="Proteomes" id="UP000315252">
    <property type="component" value="Unassembled WGS sequence"/>
</dbReference>
<sequence length="519" mass="57670">MHRPSLRVILLSLLLVMSLVLVLMPARDDRPERVVVDCGGASGLCGYVLHRSKTEVIPQRYERAMPFSEGLAAVLVDGRFGYIDLNGEMVLEPRFDLAGAFEHGLAEVLMGEHTGVINRKGEVVVAPKFARSIPFTEDVVLVREGEWADSRAPAKAVLKRDALLSGNMGLYRTGEYQEEGWITKPHFTFSFFAHAGEGYGLIWAQVSNTRGALFGLMRADGSWQVEPAYTMVQRLNAGRAVVRMGPWPSKERYRAAGTKLHLMAGYAGAVDENGVLVVPTEYESLSYFHTGGYGLVQRGEQYGFLDRSGRLLGGKYFDEVERPTYRRPPRGRINGVWYDLESTDEPTTSVAQSRMTKVTHELVPASASIDTAGSRREGPPSSSLDCPGGGKIFRSGEFWGFKDPSGEETIAATYPAMNCFYGERAWVPIESRQRWCQIGSDGALLEQSECRAEHYPFTAPQHVPERFDPDPYTNSVLWTRAFLEHGEDNRKRPPRVIGKGSDGSRVEISIRCRSGSRCD</sequence>
<keyword evidence="3" id="KW-1185">Reference proteome</keyword>
<dbReference type="PANTHER" id="PTHR37841:SF1">
    <property type="entry name" value="DUF3298 DOMAIN-CONTAINING PROTEIN"/>
    <property type="match status" value="1"/>
</dbReference>
<accession>A0A545T0A1</accession>
<dbReference type="Pfam" id="PF14903">
    <property type="entry name" value="WG_beta_rep"/>
    <property type="match status" value="5"/>
</dbReference>
<protein>
    <submittedName>
        <fullName evidence="2">WG repeat-containing protein</fullName>
    </submittedName>
</protein>
<dbReference type="RefSeq" id="WP_142899699.1">
    <property type="nucleotide sequence ID" value="NZ_ML660067.1"/>
</dbReference>
<name>A0A545T0A1_9PROT</name>
<evidence type="ECO:0000313" key="3">
    <source>
        <dbReference type="Proteomes" id="UP000315252"/>
    </source>
</evidence>
<reference evidence="2 3" key="1">
    <citation type="submission" date="2019-06" db="EMBL/GenBank/DDBJ databases">
        <title>Whole genome sequence for Rhodospirillaceae sp. R148.</title>
        <authorList>
            <person name="Wang G."/>
        </authorList>
    </citation>
    <scope>NUCLEOTIDE SEQUENCE [LARGE SCALE GENOMIC DNA]</scope>
    <source>
        <strain evidence="2 3">R148</strain>
    </source>
</reference>
<dbReference type="InterPro" id="IPR032774">
    <property type="entry name" value="WG_beta_rep"/>
</dbReference>
<comment type="caution">
    <text evidence="2">The sequence shown here is derived from an EMBL/GenBank/DDBJ whole genome shotgun (WGS) entry which is preliminary data.</text>
</comment>
<dbReference type="EMBL" id="VHSH01000016">
    <property type="protein sequence ID" value="TQV70630.1"/>
    <property type="molecule type" value="Genomic_DNA"/>
</dbReference>
<dbReference type="AlphaFoldDB" id="A0A545T0A1"/>
<gene>
    <name evidence="2" type="ORF">FKG95_27620</name>
</gene>
<evidence type="ECO:0000256" key="1">
    <source>
        <dbReference type="SAM" id="MobiDB-lite"/>
    </source>
</evidence>
<proteinExistence type="predicted"/>
<evidence type="ECO:0000313" key="2">
    <source>
        <dbReference type="EMBL" id="TQV70630.1"/>
    </source>
</evidence>
<dbReference type="OrthoDB" id="8176121at2"/>
<organism evidence="2 3">
    <name type="scientific">Denitrobaculum tricleocarpae</name>
    <dbReference type="NCBI Taxonomy" id="2591009"/>
    <lineage>
        <taxon>Bacteria</taxon>
        <taxon>Pseudomonadati</taxon>
        <taxon>Pseudomonadota</taxon>
        <taxon>Alphaproteobacteria</taxon>
        <taxon>Rhodospirillales</taxon>
        <taxon>Rhodospirillaceae</taxon>
        <taxon>Denitrobaculum</taxon>
    </lineage>
</organism>